<keyword evidence="3" id="KW-1185">Reference proteome</keyword>
<protein>
    <submittedName>
        <fullName evidence="2">Uncharacterized protein</fullName>
    </submittedName>
</protein>
<organism evidence="2 3">
    <name type="scientific">Rhamnella rubrinervis</name>
    <dbReference type="NCBI Taxonomy" id="2594499"/>
    <lineage>
        <taxon>Eukaryota</taxon>
        <taxon>Viridiplantae</taxon>
        <taxon>Streptophyta</taxon>
        <taxon>Embryophyta</taxon>
        <taxon>Tracheophyta</taxon>
        <taxon>Spermatophyta</taxon>
        <taxon>Magnoliopsida</taxon>
        <taxon>eudicotyledons</taxon>
        <taxon>Gunneridae</taxon>
        <taxon>Pentapetalae</taxon>
        <taxon>rosids</taxon>
        <taxon>fabids</taxon>
        <taxon>Rosales</taxon>
        <taxon>Rhamnaceae</taxon>
        <taxon>rhamnoid group</taxon>
        <taxon>Rhamneae</taxon>
        <taxon>Rhamnella</taxon>
    </lineage>
</organism>
<comment type="caution">
    <text evidence="2">The sequence shown here is derived from an EMBL/GenBank/DDBJ whole genome shotgun (WGS) entry which is preliminary data.</text>
</comment>
<dbReference type="Proteomes" id="UP000796880">
    <property type="component" value="Unassembled WGS sequence"/>
</dbReference>
<accession>A0A8K0H2K5</accession>
<feature type="coiled-coil region" evidence="1">
    <location>
        <begin position="25"/>
        <end position="62"/>
    </location>
</feature>
<proteinExistence type="predicted"/>
<keyword evidence="1" id="KW-0175">Coiled coil</keyword>
<reference evidence="2" key="1">
    <citation type="submission" date="2020-03" db="EMBL/GenBank/DDBJ databases">
        <title>A high-quality chromosome-level genome assembly of a woody plant with both climbing and erect habits, Rhamnella rubrinervis.</title>
        <authorList>
            <person name="Lu Z."/>
            <person name="Yang Y."/>
            <person name="Zhu X."/>
            <person name="Sun Y."/>
        </authorList>
    </citation>
    <scope>NUCLEOTIDE SEQUENCE</scope>
    <source>
        <strain evidence="2">BYM</strain>
        <tissue evidence="2">Leaf</tissue>
    </source>
</reference>
<evidence type="ECO:0000313" key="2">
    <source>
        <dbReference type="EMBL" id="KAF3444566.1"/>
    </source>
</evidence>
<sequence>MERARKEAEKEYDRERNRVLFLDGLDEHMRDLLAAERRRKQIKALELKIRELKERKKRVEESSRDN</sequence>
<name>A0A8K0H2K5_9ROSA</name>
<dbReference type="AlphaFoldDB" id="A0A8K0H2K5"/>
<evidence type="ECO:0000256" key="1">
    <source>
        <dbReference type="SAM" id="Coils"/>
    </source>
</evidence>
<dbReference type="EMBL" id="VOIH02000006">
    <property type="protein sequence ID" value="KAF3444566.1"/>
    <property type="molecule type" value="Genomic_DNA"/>
</dbReference>
<gene>
    <name evidence="2" type="ORF">FNV43_RR14258</name>
</gene>
<evidence type="ECO:0000313" key="3">
    <source>
        <dbReference type="Proteomes" id="UP000796880"/>
    </source>
</evidence>